<name>A0A418V903_9DEIO</name>
<evidence type="ECO:0000313" key="2">
    <source>
        <dbReference type="Proteomes" id="UP000286287"/>
    </source>
</evidence>
<dbReference type="OrthoDB" id="7783880at2"/>
<evidence type="ECO:0008006" key="3">
    <source>
        <dbReference type="Google" id="ProtNLM"/>
    </source>
</evidence>
<keyword evidence="2" id="KW-1185">Reference proteome</keyword>
<sequence>MTLVVDVFPQAKTILQSTHATDISCTWCRKITALCNGERTLGEVARLLCLPMPVVQKLTDKALRRGWLRPQLQAPEPLETSPEGFEID</sequence>
<comment type="caution">
    <text evidence="1">The sequence shown here is derived from an EMBL/GenBank/DDBJ whole genome shotgun (WGS) entry which is preliminary data.</text>
</comment>
<evidence type="ECO:0000313" key="1">
    <source>
        <dbReference type="EMBL" id="RJF72601.1"/>
    </source>
</evidence>
<organism evidence="1 2">
    <name type="scientific">Deinococcus cavernae</name>
    <dbReference type="NCBI Taxonomy" id="2320857"/>
    <lineage>
        <taxon>Bacteria</taxon>
        <taxon>Thermotogati</taxon>
        <taxon>Deinococcota</taxon>
        <taxon>Deinococci</taxon>
        <taxon>Deinococcales</taxon>
        <taxon>Deinococcaceae</taxon>
        <taxon>Deinococcus</taxon>
    </lineage>
</organism>
<proteinExistence type="predicted"/>
<accession>A0A418V903</accession>
<dbReference type="EMBL" id="QYUJ01000014">
    <property type="protein sequence ID" value="RJF72601.1"/>
    <property type="molecule type" value="Genomic_DNA"/>
</dbReference>
<gene>
    <name evidence="1" type="ORF">D3875_14675</name>
</gene>
<dbReference type="AlphaFoldDB" id="A0A418V903"/>
<dbReference type="Proteomes" id="UP000286287">
    <property type="component" value="Unassembled WGS sequence"/>
</dbReference>
<protein>
    <recommendedName>
        <fullName evidence="3">MarR family transcriptional regulator</fullName>
    </recommendedName>
</protein>
<reference evidence="1 2" key="1">
    <citation type="submission" date="2018-09" db="EMBL/GenBank/DDBJ databases">
        <authorList>
            <person name="Zhu H."/>
        </authorList>
    </citation>
    <scope>NUCLEOTIDE SEQUENCE [LARGE SCALE GENOMIC DNA]</scope>
    <source>
        <strain evidence="1 2">K2S05-167</strain>
    </source>
</reference>
<dbReference type="RefSeq" id="WP_119764895.1">
    <property type="nucleotide sequence ID" value="NZ_QYUJ01000014.1"/>
</dbReference>